<keyword evidence="1" id="KW-0472">Membrane</keyword>
<feature type="transmembrane region" description="Helical" evidence="1">
    <location>
        <begin position="189"/>
        <end position="211"/>
    </location>
</feature>
<evidence type="ECO:0000313" key="3">
    <source>
        <dbReference type="Proteomes" id="UP000029843"/>
    </source>
</evidence>
<dbReference type="PATRIC" id="fig|28229.4.peg.3161"/>
<dbReference type="AlphaFoldDB" id="A0A099KFY5"/>
<sequence length="436" mass="49049">MNMSGLSFNALPPIDLPFRFFLSAPLFIIVCALLVLFSGEILWFSRWQPNMLALMHGFTLGFLTMVMMGALLQLLPVIGGIGIGKPRFIATTSHALYSAGVITLMLSFVLANNWLTLTALVLLSLGLGIYLGAIIWVLIKKMSQGDSINCFRLAIASLTILLLLGILLLANKVGVTVPFILYDKHLTDIHALMGLVGWAGILIIAVSFQVLPMFHVAPNMPKYIRQYLGVCTFTLLIAYIFYTELALGLLFISQGGFALTLLYVINQRKRKVPDTSIKYWKLSAATLLLLNLLYFLPDSFYSSTHSPLFMALPDKTMLLTAIFIYFYLLSVIQGMLLKILPFLSYTHLQQRCLVDFSAMQFIPHMHEFLNKKHGIVLFYMHIMSGLSLLAVIIMPSLYFIFALFLLLEFVWLFVLMMKCMALYFSVNKKINLSNTA</sequence>
<feature type="transmembrane region" description="Helical" evidence="1">
    <location>
        <begin position="277"/>
        <end position="296"/>
    </location>
</feature>
<dbReference type="EMBL" id="JQED01000042">
    <property type="protein sequence ID" value="KGJ88927.1"/>
    <property type="molecule type" value="Genomic_DNA"/>
</dbReference>
<feature type="transmembrane region" description="Helical" evidence="1">
    <location>
        <begin position="399"/>
        <end position="424"/>
    </location>
</feature>
<evidence type="ECO:0000313" key="2">
    <source>
        <dbReference type="EMBL" id="KGJ88927.1"/>
    </source>
</evidence>
<feature type="transmembrane region" description="Helical" evidence="1">
    <location>
        <begin position="248"/>
        <end position="265"/>
    </location>
</feature>
<feature type="transmembrane region" description="Helical" evidence="1">
    <location>
        <begin position="117"/>
        <end position="139"/>
    </location>
</feature>
<accession>A0A099KFY5</accession>
<feature type="transmembrane region" description="Helical" evidence="1">
    <location>
        <begin position="375"/>
        <end position="393"/>
    </location>
</feature>
<name>A0A099KFY5_COLPS</name>
<keyword evidence="1" id="KW-0812">Transmembrane</keyword>
<dbReference type="Proteomes" id="UP000029843">
    <property type="component" value="Unassembled WGS sequence"/>
</dbReference>
<protein>
    <submittedName>
        <fullName evidence="2">Uncharacterized protein</fullName>
    </submittedName>
</protein>
<feature type="transmembrane region" description="Helical" evidence="1">
    <location>
        <begin position="316"/>
        <end position="337"/>
    </location>
</feature>
<keyword evidence="1" id="KW-1133">Transmembrane helix</keyword>
<gene>
    <name evidence="2" type="ORF">ND2E_0220</name>
</gene>
<dbReference type="OrthoDB" id="5295665at2"/>
<feature type="transmembrane region" description="Helical" evidence="1">
    <location>
        <begin position="223"/>
        <end position="242"/>
    </location>
</feature>
<organism evidence="2 3">
    <name type="scientific">Colwellia psychrerythraea</name>
    <name type="common">Vibrio psychroerythus</name>
    <dbReference type="NCBI Taxonomy" id="28229"/>
    <lineage>
        <taxon>Bacteria</taxon>
        <taxon>Pseudomonadati</taxon>
        <taxon>Pseudomonadota</taxon>
        <taxon>Gammaproteobacteria</taxon>
        <taxon>Alteromonadales</taxon>
        <taxon>Colwelliaceae</taxon>
        <taxon>Colwellia</taxon>
    </lineage>
</organism>
<proteinExistence type="predicted"/>
<feature type="transmembrane region" description="Helical" evidence="1">
    <location>
        <begin position="20"/>
        <end position="45"/>
    </location>
</feature>
<dbReference type="RefSeq" id="WP_033094806.1">
    <property type="nucleotide sequence ID" value="NZ_JQED01000042.1"/>
</dbReference>
<feature type="transmembrane region" description="Helical" evidence="1">
    <location>
        <begin position="57"/>
        <end position="83"/>
    </location>
</feature>
<evidence type="ECO:0000256" key="1">
    <source>
        <dbReference type="SAM" id="Phobius"/>
    </source>
</evidence>
<comment type="caution">
    <text evidence="2">The sequence shown here is derived from an EMBL/GenBank/DDBJ whole genome shotgun (WGS) entry which is preliminary data.</text>
</comment>
<feature type="transmembrane region" description="Helical" evidence="1">
    <location>
        <begin position="95"/>
        <end position="111"/>
    </location>
</feature>
<feature type="transmembrane region" description="Helical" evidence="1">
    <location>
        <begin position="151"/>
        <end position="169"/>
    </location>
</feature>
<reference evidence="2 3" key="1">
    <citation type="submission" date="2014-08" db="EMBL/GenBank/DDBJ databases">
        <title>Genomic and Phenotypic Diversity of Colwellia psychrerythraea strains from Disparate Marine Basins.</title>
        <authorList>
            <person name="Techtmann S.M."/>
            <person name="Stelling S.C."/>
            <person name="Utturkar S.M."/>
            <person name="Alshibli N."/>
            <person name="Harris A."/>
            <person name="Brown S.D."/>
            <person name="Hazen T.C."/>
        </authorList>
    </citation>
    <scope>NUCLEOTIDE SEQUENCE [LARGE SCALE GENOMIC DNA]</scope>
    <source>
        <strain evidence="2 3">ND2E</strain>
    </source>
</reference>